<dbReference type="Proteomes" id="UP001559623">
    <property type="component" value="Unassembled WGS sequence"/>
</dbReference>
<dbReference type="PANTHER" id="PTHR48078">
    <property type="entry name" value="THREONINE DEHYDRATASE, MITOCHONDRIAL-RELATED"/>
    <property type="match status" value="1"/>
</dbReference>
<dbReference type="InterPro" id="IPR050147">
    <property type="entry name" value="Ser/Thr_Dehydratase"/>
</dbReference>
<evidence type="ECO:0000259" key="4">
    <source>
        <dbReference type="Pfam" id="PF00291"/>
    </source>
</evidence>
<dbReference type="InterPro" id="IPR000634">
    <property type="entry name" value="Ser/Thr_deHydtase_PyrdxlP-BS"/>
</dbReference>
<reference evidence="5 6" key="1">
    <citation type="submission" date="2023-04" db="EMBL/GenBank/DDBJ databases">
        <title>Genome Sequence of Selenomonas sputigena ATCC 33150.</title>
        <authorList>
            <person name="Miller D.P."/>
            <person name="Anvari S."/>
            <person name="Polson S.W."/>
            <person name="Macdonald M."/>
            <person name="Mcdowell J.V."/>
        </authorList>
    </citation>
    <scope>NUCLEOTIDE SEQUENCE [LARGE SCALE GENOMIC DNA]</scope>
    <source>
        <strain evidence="5 6">ATCC 33150</strain>
    </source>
</reference>
<keyword evidence="3" id="KW-0456">Lyase</keyword>
<protein>
    <submittedName>
        <fullName evidence="5">Pyridoxal-phosphate dependent enzyme</fullName>
    </submittedName>
</protein>
<accession>A0ABV3X6W8</accession>
<dbReference type="PROSITE" id="PS00165">
    <property type="entry name" value="DEHYDRATASE_SER_THR"/>
    <property type="match status" value="1"/>
</dbReference>
<evidence type="ECO:0000256" key="1">
    <source>
        <dbReference type="ARBA" id="ARBA00001933"/>
    </source>
</evidence>
<sequence>MYFYCEKCKKKYPISSMNYRCECGGMFHLNKTPTEETVHDISIGHMHTDLLSININGIEFLLKTENLLPTGSFKDRGAYTLINEIHHVGIEKIALDSAGNAGASIAAYAAAANIDCTVYVPKETSPDKLRQISTYGAKIVKTEGGRMGACQAVKENLGDAYYASHVYNPLFFEGMKAMAYEIYEQLGGSVPEYIFMPVGNGTMLLGLYYGFIEIGRLPRLVPVQSKNCAPLYEAFNNLPASEKQETIAESIRIEEPKRLHDMLAAVTNSGGDVLIVEEEDILRSKALLGRRGIYVETTSAAALAGAMQIFGTAKPDNYRVVIPLTGTGLKG</sequence>
<gene>
    <name evidence="5" type="ORF">QCO44_09950</name>
</gene>
<keyword evidence="2" id="KW-0663">Pyridoxal phosphate</keyword>
<dbReference type="PANTHER" id="PTHR48078:SF6">
    <property type="entry name" value="L-THREONINE DEHYDRATASE CATABOLIC TDCB"/>
    <property type="match status" value="1"/>
</dbReference>
<dbReference type="RefSeq" id="WP_368847664.1">
    <property type="nucleotide sequence ID" value="NZ_CP194411.1"/>
</dbReference>
<organism evidence="5 6">
    <name type="scientific">Selenomonas sputigena</name>
    <dbReference type="NCBI Taxonomy" id="69823"/>
    <lineage>
        <taxon>Bacteria</taxon>
        <taxon>Bacillati</taxon>
        <taxon>Bacillota</taxon>
        <taxon>Negativicutes</taxon>
        <taxon>Selenomonadales</taxon>
        <taxon>Selenomonadaceae</taxon>
        <taxon>Selenomonas</taxon>
    </lineage>
</organism>
<evidence type="ECO:0000256" key="3">
    <source>
        <dbReference type="ARBA" id="ARBA00023239"/>
    </source>
</evidence>
<comment type="caution">
    <text evidence="5">The sequence shown here is derived from an EMBL/GenBank/DDBJ whole genome shotgun (WGS) entry which is preliminary data.</text>
</comment>
<dbReference type="EMBL" id="JARVLH010000006">
    <property type="protein sequence ID" value="MEX5285944.1"/>
    <property type="molecule type" value="Genomic_DNA"/>
</dbReference>
<comment type="cofactor">
    <cofactor evidence="1">
        <name>pyridoxal 5'-phosphate</name>
        <dbReference type="ChEBI" id="CHEBI:597326"/>
    </cofactor>
</comment>
<dbReference type="Gene3D" id="3.40.50.1100">
    <property type="match status" value="2"/>
</dbReference>
<dbReference type="InterPro" id="IPR001926">
    <property type="entry name" value="TrpB-like_PALP"/>
</dbReference>
<dbReference type="InterPro" id="IPR036052">
    <property type="entry name" value="TrpB-like_PALP_sf"/>
</dbReference>
<evidence type="ECO:0000313" key="5">
    <source>
        <dbReference type="EMBL" id="MEX5285944.1"/>
    </source>
</evidence>
<proteinExistence type="predicted"/>
<feature type="domain" description="Tryptophan synthase beta chain-like PALP" evidence="4">
    <location>
        <begin position="56"/>
        <end position="326"/>
    </location>
</feature>
<dbReference type="SUPFAM" id="SSF53686">
    <property type="entry name" value="Tryptophan synthase beta subunit-like PLP-dependent enzymes"/>
    <property type="match status" value="1"/>
</dbReference>
<dbReference type="Pfam" id="PF00291">
    <property type="entry name" value="PALP"/>
    <property type="match status" value="1"/>
</dbReference>
<name>A0ABV3X6W8_9FIRM</name>
<evidence type="ECO:0000313" key="6">
    <source>
        <dbReference type="Proteomes" id="UP001559623"/>
    </source>
</evidence>
<keyword evidence="6" id="KW-1185">Reference proteome</keyword>
<evidence type="ECO:0000256" key="2">
    <source>
        <dbReference type="ARBA" id="ARBA00022898"/>
    </source>
</evidence>